<evidence type="ECO:0000256" key="1">
    <source>
        <dbReference type="SAM" id="MobiDB-lite"/>
    </source>
</evidence>
<evidence type="ECO:0000313" key="2">
    <source>
        <dbReference type="EnsemblMetazoa" id="PPA45347.1"/>
    </source>
</evidence>
<protein>
    <submittedName>
        <fullName evidence="2">Uncharacterized protein</fullName>
    </submittedName>
</protein>
<gene>
    <name evidence="2" type="primary">WBGene00283716</name>
</gene>
<evidence type="ECO:0000313" key="3">
    <source>
        <dbReference type="Proteomes" id="UP000005239"/>
    </source>
</evidence>
<proteinExistence type="predicted"/>
<feature type="compositionally biased region" description="Basic and acidic residues" evidence="1">
    <location>
        <begin position="24"/>
        <end position="33"/>
    </location>
</feature>
<name>A0A2A6B2L4_PRIPA</name>
<organism evidence="2 3">
    <name type="scientific">Pristionchus pacificus</name>
    <name type="common">Parasitic nematode worm</name>
    <dbReference type="NCBI Taxonomy" id="54126"/>
    <lineage>
        <taxon>Eukaryota</taxon>
        <taxon>Metazoa</taxon>
        <taxon>Ecdysozoa</taxon>
        <taxon>Nematoda</taxon>
        <taxon>Chromadorea</taxon>
        <taxon>Rhabditida</taxon>
        <taxon>Rhabditina</taxon>
        <taxon>Diplogasteromorpha</taxon>
        <taxon>Diplogasteroidea</taxon>
        <taxon>Neodiplogasteridae</taxon>
        <taxon>Pristionchus</taxon>
    </lineage>
</organism>
<reference evidence="2" key="2">
    <citation type="submission" date="2022-06" db="UniProtKB">
        <authorList>
            <consortium name="EnsemblMetazoa"/>
        </authorList>
    </citation>
    <scope>IDENTIFICATION</scope>
    <source>
        <strain evidence="2">PS312</strain>
    </source>
</reference>
<accession>A0A2A6B2L4</accession>
<feature type="region of interest" description="Disordered" evidence="1">
    <location>
        <begin position="1"/>
        <end position="34"/>
    </location>
</feature>
<dbReference type="Proteomes" id="UP000005239">
    <property type="component" value="Unassembled WGS sequence"/>
</dbReference>
<dbReference type="AlphaFoldDB" id="A0A2A6B2L4"/>
<keyword evidence="3" id="KW-1185">Reference proteome</keyword>
<reference evidence="3" key="1">
    <citation type="journal article" date="2008" name="Nat. Genet.">
        <title>The Pristionchus pacificus genome provides a unique perspective on nematode lifestyle and parasitism.</title>
        <authorList>
            <person name="Dieterich C."/>
            <person name="Clifton S.W."/>
            <person name="Schuster L.N."/>
            <person name="Chinwalla A."/>
            <person name="Delehaunty K."/>
            <person name="Dinkelacker I."/>
            <person name="Fulton L."/>
            <person name="Fulton R."/>
            <person name="Godfrey J."/>
            <person name="Minx P."/>
            <person name="Mitreva M."/>
            <person name="Roeseler W."/>
            <person name="Tian H."/>
            <person name="Witte H."/>
            <person name="Yang S.P."/>
            <person name="Wilson R.K."/>
            <person name="Sommer R.J."/>
        </authorList>
    </citation>
    <scope>NUCLEOTIDE SEQUENCE [LARGE SCALE GENOMIC DNA]</scope>
    <source>
        <strain evidence="3">PS312</strain>
    </source>
</reference>
<sequence>MDYAGASTPTGREPPVASTNAPTKSKESKDGSKKNSVISRFLRLGCAVQFFDDIQLVDHTLFQISQRDELYDDFEWFRGDIHNLKNQYWDLISESS</sequence>
<accession>A0A8R1Z286</accession>
<dbReference type="EnsemblMetazoa" id="PPA45347.1">
    <property type="protein sequence ID" value="PPA45347.1"/>
    <property type="gene ID" value="WBGene00283716"/>
</dbReference>